<feature type="region of interest" description="Disordered" evidence="1">
    <location>
        <begin position="475"/>
        <end position="535"/>
    </location>
</feature>
<comment type="caution">
    <text evidence="2">The sequence shown here is derived from an EMBL/GenBank/DDBJ whole genome shotgun (WGS) entry which is preliminary data.</text>
</comment>
<accession>Q09DJ7</accession>
<protein>
    <submittedName>
        <fullName evidence="2">Uncharacterized protein</fullName>
    </submittedName>
</protein>
<gene>
    <name evidence="2" type="ORF">STIAU_1488</name>
</gene>
<organism evidence="2 3">
    <name type="scientific">Stigmatella aurantiaca (strain DW4/3-1)</name>
    <dbReference type="NCBI Taxonomy" id="378806"/>
    <lineage>
        <taxon>Bacteria</taxon>
        <taxon>Pseudomonadati</taxon>
        <taxon>Myxococcota</taxon>
        <taxon>Myxococcia</taxon>
        <taxon>Myxococcales</taxon>
        <taxon>Cystobacterineae</taxon>
        <taxon>Archangiaceae</taxon>
        <taxon>Stigmatella</taxon>
    </lineage>
</organism>
<dbReference type="Proteomes" id="UP000032702">
    <property type="component" value="Unassembled WGS sequence"/>
</dbReference>
<dbReference type="AlphaFoldDB" id="Q09DJ7"/>
<feature type="compositionally biased region" description="Polar residues" evidence="1">
    <location>
        <begin position="519"/>
        <end position="535"/>
    </location>
</feature>
<evidence type="ECO:0000256" key="1">
    <source>
        <dbReference type="SAM" id="MobiDB-lite"/>
    </source>
</evidence>
<reference evidence="2 3" key="1">
    <citation type="submission" date="2006-04" db="EMBL/GenBank/DDBJ databases">
        <authorList>
            <person name="Nierman W.C."/>
        </authorList>
    </citation>
    <scope>NUCLEOTIDE SEQUENCE [LARGE SCALE GENOMIC DNA]</scope>
    <source>
        <strain evidence="2 3">DW4/3-1</strain>
    </source>
</reference>
<sequence>MNTRPSCFPWTGFSQTGQRGRGPLGVNEAVAWRPMQQIVDGIFRWVPRLPETVLASGLRIGLPESEGPLSRAPSTGSSPCPETRPLIFFNGNALHSSVDAFTILVDVEGGDGCSTVVEVAVGTRAWGEQSAAVDVRRGSEDGIQRTLSHQTRVPAPLVIALRVEGLVSAGAGFVECGHVSGIDLVADAGSRVPPVVWNHRLAIVLQGGALVEREFARVEPSRGRTNVLPQTTLAGPLDPLLGLPHVEPVHRAPVRGRDGLAESNDVEAVAGRRHRAIRVEIKATSGQLRVREELPVGRAEDIGIARVAGVERECLLPVEGAPPLVVAVGVLALIGRSTVVELGHDRGVQVVEPSLPGIDVPPVPIVTRIVLNVVLQRPAIRSRGTTVVIIAGTNEPCGQRTPASPLEPSLGLAWVPAVGAASLYEDLSIGCQGQPCGHAKCGEQSSGFRHHHRFPVLSSEFQNGLVQPSTFYLKSQQRGPRPASQGDCHRCGVGRASSTDPELIRWRRPGPNTRAKRTPWSTTWSSQGPARSACS</sequence>
<dbReference type="EMBL" id="AAMD01000003">
    <property type="protein sequence ID" value="EAU69805.1"/>
    <property type="molecule type" value="Genomic_DNA"/>
</dbReference>
<evidence type="ECO:0000313" key="3">
    <source>
        <dbReference type="Proteomes" id="UP000032702"/>
    </source>
</evidence>
<name>Q09DJ7_STIAD</name>
<evidence type="ECO:0000313" key="2">
    <source>
        <dbReference type="EMBL" id="EAU69805.1"/>
    </source>
</evidence>
<proteinExistence type="predicted"/>